<keyword evidence="1" id="KW-1133">Transmembrane helix</keyword>
<gene>
    <name evidence="3" type="ORF">FVP77_10875</name>
</gene>
<keyword evidence="2" id="KW-0732">Signal</keyword>
<sequence>MPAHRSTTMLAAATASALLVLGLATPAIAADSGGVAWTVKTVDSENGTGRGSFSYDLEPGASVSDAMVVVNTGTVALPLDVYAADAFTTAGGDVDLVADASASDDAGLWVSVATSQIVLEPGAQAEIPFTLTVPTGAQPGDHAAGLVTSLAGADASAILSVERRLGTRINVRVAGALLPAAQVENVRASYTPSWNPFEAGTLTVEYALRNTGNTRLTGVGAIEAAGPVGLFASRTTAEQLDEVIPGSTIEMRRTLPVSALGWLSGAVVIDPEGVGLGAGQLASVVTDFSTLAVPWSLVALLVVVAGLVVAAVVLVRRRRASAPTAGDKPSGTQGKQG</sequence>
<feature type="signal peptide" evidence="2">
    <location>
        <begin position="1"/>
        <end position="29"/>
    </location>
</feature>
<keyword evidence="1" id="KW-0812">Transmembrane</keyword>
<feature type="chain" id="PRO_5022707237" evidence="2">
    <location>
        <begin position="30"/>
        <end position="337"/>
    </location>
</feature>
<reference evidence="3 4" key="1">
    <citation type="submission" date="2019-08" db="EMBL/GenBank/DDBJ databases">
        <authorList>
            <person name="Dong K."/>
        </authorList>
    </citation>
    <scope>NUCLEOTIDE SEQUENCE [LARGE SCALE GENOMIC DNA]</scope>
    <source>
        <strain evidence="3 4">JCM14558</strain>
    </source>
</reference>
<organism evidence="3 4">
    <name type="scientific">Microbacterium hatanonis</name>
    <dbReference type="NCBI Taxonomy" id="404366"/>
    <lineage>
        <taxon>Bacteria</taxon>
        <taxon>Bacillati</taxon>
        <taxon>Actinomycetota</taxon>
        <taxon>Actinomycetes</taxon>
        <taxon>Micrococcales</taxon>
        <taxon>Microbacteriaceae</taxon>
        <taxon>Microbacterium</taxon>
    </lineage>
</organism>
<evidence type="ECO:0000313" key="3">
    <source>
        <dbReference type="EMBL" id="TXK09431.1"/>
    </source>
</evidence>
<dbReference type="RefSeq" id="WP_147894648.1">
    <property type="nucleotide sequence ID" value="NZ_BAAANR010000001.1"/>
</dbReference>
<dbReference type="OrthoDB" id="4336304at2"/>
<accession>A0A5C8HWL1</accession>
<proteinExistence type="predicted"/>
<evidence type="ECO:0000256" key="2">
    <source>
        <dbReference type="SAM" id="SignalP"/>
    </source>
</evidence>
<feature type="transmembrane region" description="Helical" evidence="1">
    <location>
        <begin position="293"/>
        <end position="315"/>
    </location>
</feature>
<name>A0A5C8HWL1_9MICO</name>
<evidence type="ECO:0000313" key="4">
    <source>
        <dbReference type="Proteomes" id="UP000321034"/>
    </source>
</evidence>
<protein>
    <submittedName>
        <fullName evidence="3">DUF916 domain-containing protein</fullName>
    </submittedName>
</protein>
<dbReference type="AlphaFoldDB" id="A0A5C8HWL1"/>
<comment type="caution">
    <text evidence="3">The sequence shown here is derived from an EMBL/GenBank/DDBJ whole genome shotgun (WGS) entry which is preliminary data.</text>
</comment>
<evidence type="ECO:0000256" key="1">
    <source>
        <dbReference type="SAM" id="Phobius"/>
    </source>
</evidence>
<dbReference type="Proteomes" id="UP000321034">
    <property type="component" value="Unassembled WGS sequence"/>
</dbReference>
<dbReference type="EMBL" id="VRSV01000002">
    <property type="protein sequence ID" value="TXK09431.1"/>
    <property type="molecule type" value="Genomic_DNA"/>
</dbReference>
<keyword evidence="1" id="KW-0472">Membrane</keyword>
<keyword evidence="4" id="KW-1185">Reference proteome</keyword>